<protein>
    <submittedName>
        <fullName evidence="7">Sodium:phosphate symporter</fullName>
    </submittedName>
</protein>
<dbReference type="InterPro" id="IPR003841">
    <property type="entry name" value="Na/Pi_transpt"/>
</dbReference>
<feature type="transmembrane region" description="Helical" evidence="6">
    <location>
        <begin position="184"/>
        <end position="203"/>
    </location>
</feature>
<dbReference type="GO" id="GO:0044341">
    <property type="term" value="P:sodium-dependent phosphate transport"/>
    <property type="evidence" value="ECO:0007669"/>
    <property type="project" value="InterPro"/>
</dbReference>
<evidence type="ECO:0000256" key="1">
    <source>
        <dbReference type="ARBA" id="ARBA00004651"/>
    </source>
</evidence>
<evidence type="ECO:0000313" key="7">
    <source>
        <dbReference type="EMBL" id="RTH34069.1"/>
    </source>
</evidence>
<dbReference type="EMBL" id="PELZ01000355">
    <property type="protein sequence ID" value="RTH34069.1"/>
    <property type="molecule type" value="Genomic_DNA"/>
</dbReference>
<keyword evidence="4 6" id="KW-1133">Transmembrane helix</keyword>
<feature type="transmembrane region" description="Helical" evidence="6">
    <location>
        <begin position="71"/>
        <end position="92"/>
    </location>
</feature>
<dbReference type="GO" id="GO:0005886">
    <property type="term" value="C:plasma membrane"/>
    <property type="evidence" value="ECO:0007669"/>
    <property type="project" value="UniProtKB-SubCell"/>
</dbReference>
<evidence type="ECO:0000256" key="2">
    <source>
        <dbReference type="ARBA" id="ARBA00022475"/>
    </source>
</evidence>
<feature type="transmembrane region" description="Helical" evidence="6">
    <location>
        <begin position="34"/>
        <end position="59"/>
    </location>
</feature>
<comment type="subcellular location">
    <subcellularLocation>
        <location evidence="1">Cell membrane</location>
        <topology evidence="1">Multi-pass membrane protein</topology>
    </subcellularLocation>
</comment>
<evidence type="ECO:0000256" key="5">
    <source>
        <dbReference type="ARBA" id="ARBA00023136"/>
    </source>
</evidence>
<evidence type="ECO:0000313" key="8">
    <source>
        <dbReference type="Proteomes" id="UP000288051"/>
    </source>
</evidence>
<keyword evidence="2" id="KW-1003">Cell membrane</keyword>
<feature type="transmembrane region" description="Helical" evidence="6">
    <location>
        <begin position="236"/>
        <end position="253"/>
    </location>
</feature>
<sequence>MLFFLGASLVADGASAVAFRPGRRLVLKAHGFRLAGISSVLGALTGSGTSLTLLGQTLYRLKALTFKEAALLALGGTFGATALVVFAGLARAELGPALLALGLLLDLSRKRAWAQAAYGLGLIFLALRFTGSGASELLPLLGRVGPLEVFMAGLVLTPWVGSANLFALLVLAFTRGAGGVEVSAGALILAAGVGSTGPLFMGGRREGVRLGVAIGLHRLLVAVVCFPLVFFKPDPILLHVGYHLFALVLYLPLHPFWEKFAMRLVPEFYVAPKYLRLEALSSPGFAKALALMELSRVGDVVLRMLRRSIQALAQDQGSEKELDPLEEKVDLLSREILLYAAALDGRDAFPLLTATSEMEHLGDLAKRFLRKVERLWAQGLTFSNEGQRQLVEAARLILARLELLNAALATGQPSLAEEVLKGRVQIEARMADLRLAHLDRLRAGKRESQASTLTHLDLLIVLDELDRGMTHIAGLIPEFRRSIDPGF</sequence>
<dbReference type="Proteomes" id="UP000288051">
    <property type="component" value="Unassembled WGS sequence"/>
</dbReference>
<reference evidence="7 8" key="1">
    <citation type="journal article" date="2019" name="Extremophiles">
        <title>Biogeography of thermophiles and predominance of Thermus scotoductus in domestic water heaters.</title>
        <authorList>
            <person name="Wilpiszeski R.L."/>
            <person name="Zhang Z."/>
            <person name="House C.H."/>
        </authorList>
    </citation>
    <scope>NUCLEOTIDE SEQUENCE [LARGE SCALE GENOMIC DNA]</scope>
    <source>
        <strain evidence="7 8">24_S24</strain>
    </source>
</reference>
<dbReference type="SUPFAM" id="SSF109755">
    <property type="entry name" value="PhoU-like"/>
    <property type="match status" value="1"/>
</dbReference>
<feature type="transmembrane region" description="Helical" evidence="6">
    <location>
        <begin position="210"/>
        <end position="230"/>
    </location>
</feature>
<name>A0A430SCF7_THESC</name>
<feature type="transmembrane region" description="Helical" evidence="6">
    <location>
        <begin position="112"/>
        <end position="129"/>
    </location>
</feature>
<proteinExistence type="predicted"/>
<evidence type="ECO:0000256" key="3">
    <source>
        <dbReference type="ARBA" id="ARBA00022692"/>
    </source>
</evidence>
<dbReference type="Pfam" id="PF02690">
    <property type="entry name" value="Na_Pi_cotrans"/>
    <property type="match status" value="1"/>
</dbReference>
<dbReference type="InterPro" id="IPR038078">
    <property type="entry name" value="PhoU-like_sf"/>
</dbReference>
<keyword evidence="3 6" id="KW-0812">Transmembrane</keyword>
<dbReference type="AlphaFoldDB" id="A0A430SCF7"/>
<dbReference type="GO" id="GO:0005436">
    <property type="term" value="F:sodium:phosphate symporter activity"/>
    <property type="evidence" value="ECO:0007669"/>
    <property type="project" value="InterPro"/>
</dbReference>
<accession>A0A430SCF7</accession>
<evidence type="ECO:0000256" key="4">
    <source>
        <dbReference type="ARBA" id="ARBA00022989"/>
    </source>
</evidence>
<comment type="caution">
    <text evidence="7">The sequence shown here is derived from an EMBL/GenBank/DDBJ whole genome shotgun (WGS) entry which is preliminary data.</text>
</comment>
<organism evidence="7 8">
    <name type="scientific">Thermus scotoductus</name>
    <dbReference type="NCBI Taxonomy" id="37636"/>
    <lineage>
        <taxon>Bacteria</taxon>
        <taxon>Thermotogati</taxon>
        <taxon>Deinococcota</taxon>
        <taxon>Deinococci</taxon>
        <taxon>Thermales</taxon>
        <taxon>Thermaceae</taxon>
        <taxon>Thermus</taxon>
    </lineage>
</organism>
<feature type="transmembrane region" description="Helical" evidence="6">
    <location>
        <begin position="149"/>
        <end position="172"/>
    </location>
</feature>
<dbReference type="Gene3D" id="1.20.58.220">
    <property type="entry name" value="Phosphate transport system protein phou homolog 2, domain 2"/>
    <property type="match status" value="1"/>
</dbReference>
<gene>
    <name evidence="7" type="ORF">CSW37_09420</name>
</gene>
<evidence type="ECO:0000256" key="6">
    <source>
        <dbReference type="SAM" id="Phobius"/>
    </source>
</evidence>
<keyword evidence="5 6" id="KW-0472">Membrane</keyword>